<dbReference type="InterPro" id="IPR036709">
    <property type="entry name" value="Autotransporte_beta_dom_sf"/>
</dbReference>
<dbReference type="Pfam" id="PF00082">
    <property type="entry name" value="Peptidase_S8"/>
    <property type="match status" value="1"/>
</dbReference>
<dbReference type="InterPro" id="IPR034061">
    <property type="entry name" value="Peptidases_S8_Autotransporter"/>
</dbReference>
<evidence type="ECO:0000256" key="3">
    <source>
        <dbReference type="ARBA" id="ARBA00022729"/>
    </source>
</evidence>
<gene>
    <name evidence="10" type="ORF">Lysil_2501</name>
</gene>
<dbReference type="NCBIfam" id="TIGR02601">
    <property type="entry name" value="autotrns_rpt"/>
    <property type="match status" value="1"/>
</dbReference>
<dbReference type="CDD" id="cd04848">
    <property type="entry name" value="Peptidases_S8_Autotransporter_serine_protease_like"/>
    <property type="match status" value="1"/>
</dbReference>
<evidence type="ECO:0000256" key="2">
    <source>
        <dbReference type="ARBA" id="ARBA00022670"/>
    </source>
</evidence>
<dbReference type="InterPro" id="IPR011050">
    <property type="entry name" value="Pectin_lyase_fold/virulence"/>
</dbReference>
<dbReference type="PANTHER" id="PTHR43806">
    <property type="entry name" value="PEPTIDASE S8"/>
    <property type="match status" value="1"/>
</dbReference>
<name>A0A2K1PZW0_9GAMM</name>
<protein>
    <submittedName>
        <fullName evidence="10">Autotransporter-associated beta strand repeat-containing protein</fullName>
    </submittedName>
</protein>
<evidence type="ECO:0000256" key="6">
    <source>
        <dbReference type="PROSITE-ProRule" id="PRU01240"/>
    </source>
</evidence>
<dbReference type="InterPro" id="IPR005546">
    <property type="entry name" value="Autotransporte_beta"/>
</dbReference>
<dbReference type="PANTHER" id="PTHR43806:SF11">
    <property type="entry name" value="CEREVISIN-RELATED"/>
    <property type="match status" value="1"/>
</dbReference>
<dbReference type="RefSeq" id="WP_205756938.1">
    <property type="nucleotide sequence ID" value="NZ_NPZB01000002.1"/>
</dbReference>
<dbReference type="PROSITE" id="PS51892">
    <property type="entry name" value="SUBTILASE"/>
    <property type="match status" value="1"/>
</dbReference>
<dbReference type="InterPro" id="IPR036852">
    <property type="entry name" value="Peptidase_S8/S53_dom_sf"/>
</dbReference>
<evidence type="ECO:0000256" key="5">
    <source>
        <dbReference type="ARBA" id="ARBA00022825"/>
    </source>
</evidence>
<dbReference type="Proteomes" id="UP000236220">
    <property type="component" value="Unassembled WGS sequence"/>
</dbReference>
<dbReference type="InterPro" id="IPR000209">
    <property type="entry name" value="Peptidase_S8/S53_dom"/>
</dbReference>
<feature type="domain" description="Autotransporter" evidence="9">
    <location>
        <begin position="701"/>
        <end position="978"/>
    </location>
</feature>
<comment type="caution">
    <text evidence="10">The sequence shown here is derived from an EMBL/GenBank/DDBJ whole genome shotgun (WGS) entry which is preliminary data.</text>
</comment>
<evidence type="ECO:0000256" key="7">
    <source>
        <dbReference type="SAM" id="MobiDB-lite"/>
    </source>
</evidence>
<dbReference type="InterPro" id="IPR022398">
    <property type="entry name" value="Peptidase_S8_His-AS"/>
</dbReference>
<feature type="region of interest" description="Disordered" evidence="7">
    <location>
        <begin position="185"/>
        <end position="208"/>
    </location>
</feature>
<dbReference type="Gene3D" id="2.40.128.130">
    <property type="entry name" value="Autotransporter beta-domain"/>
    <property type="match status" value="1"/>
</dbReference>
<accession>A0A2K1PZW0</accession>
<dbReference type="PROSITE" id="PS51208">
    <property type="entry name" value="AUTOTRANSPORTER"/>
    <property type="match status" value="1"/>
</dbReference>
<dbReference type="PROSITE" id="PS00136">
    <property type="entry name" value="SUBTILASE_ASP"/>
    <property type="match status" value="1"/>
</dbReference>
<dbReference type="SUPFAM" id="SSF103515">
    <property type="entry name" value="Autotransporter"/>
    <property type="match status" value="1"/>
</dbReference>
<comment type="similarity">
    <text evidence="1 6">Belongs to the peptidase S8 family.</text>
</comment>
<feature type="active site" description="Charge relay system" evidence="6">
    <location>
        <position position="140"/>
    </location>
</feature>
<dbReference type="SUPFAM" id="SSF51126">
    <property type="entry name" value="Pectin lyase-like"/>
    <property type="match status" value="1"/>
</dbReference>
<dbReference type="InterPro" id="IPR023828">
    <property type="entry name" value="Peptidase_S8_Ser-AS"/>
</dbReference>
<dbReference type="Pfam" id="PF03797">
    <property type="entry name" value="Autotransporter"/>
    <property type="match status" value="1"/>
</dbReference>
<keyword evidence="4 6" id="KW-0378">Hydrolase</keyword>
<proteinExistence type="inferred from homology"/>
<evidence type="ECO:0000256" key="4">
    <source>
        <dbReference type="ARBA" id="ARBA00022801"/>
    </source>
</evidence>
<dbReference type="InterPro" id="IPR013425">
    <property type="entry name" value="Autotrns_rpt"/>
</dbReference>
<dbReference type="PROSITE" id="PS00137">
    <property type="entry name" value="SUBTILASE_HIS"/>
    <property type="match status" value="1"/>
</dbReference>
<dbReference type="PROSITE" id="PS00138">
    <property type="entry name" value="SUBTILASE_SER"/>
    <property type="match status" value="1"/>
</dbReference>
<keyword evidence="3 8" id="KW-0732">Signal</keyword>
<dbReference type="EMBL" id="NPZB01000002">
    <property type="protein sequence ID" value="PNS08325.1"/>
    <property type="molecule type" value="Genomic_DNA"/>
</dbReference>
<dbReference type="InterPro" id="IPR050131">
    <property type="entry name" value="Peptidase_S8_subtilisin-like"/>
</dbReference>
<keyword evidence="11" id="KW-1185">Reference proteome</keyword>
<dbReference type="InterPro" id="IPR023827">
    <property type="entry name" value="Peptidase_S8_Asp-AS"/>
</dbReference>
<evidence type="ECO:0000259" key="9">
    <source>
        <dbReference type="PROSITE" id="PS51208"/>
    </source>
</evidence>
<dbReference type="Pfam" id="PF12951">
    <property type="entry name" value="PATR"/>
    <property type="match status" value="1"/>
</dbReference>
<sequence>MMKMHRNALSVAVVLALSSLALSGCGGGGGTKSGSGGTTVPPFTPTIATDATLTNIVPPTIAAEPAPATFSDPNLAQMHVLINDAGALGAGKIGTGVKIGFLDTGIDHNNPALAGRVQQPEYINVDPSTNNTAVDDVVGHGTIVASLAAGKPMAANYLDTNNNVVGTSTWQGGVAQGATVISSRIIEDNPPPPPNPGQGGTPIGAGQGYGTTFQQLNAQLADAGAKIINNSWGGLYWNDPALSVELQTAWKDFVVNRGGLVVFASGNDGATPALLPNPSDNAMLPSKDGGDAVLAKGWITVGALDPAKPTQLTSYSQQCGVAMNYCMVAPGDVVIAQHYNSTSAYGLYNGSGTSFSAPQVSGAAAVVWAQFPYFNNDLVRQTLLGTAKDLGAPGVDPVFGWGLLDVTKAANGPGNFAWGDVTVSFSGNSIWRNSIVGAGGLIKQGSGTLTLTQAQGYTGATSVQGGALDIRQGLGGSALSISSGAQVFASGTFGQSVGNAGFFVNGRDAGSTINGNYTQSGTGNLGIWLGTPLQVNGTASIAGQLSLLGTRTGYTTQAKENLLKANGGLSGTFAAVKAAPNVFLDATVGYDANNAFLNINRINVTAAAVSLGLPTTTIATATRVEGAMTAIDGQLASGVGAIPTGFINGAAAIQQTPNAQVAERTLSSLSGQLQAASATMTLESLDAGRHALDRRFASLSNDALLKGAWTQDLQRDGTLAQSGLNSIGLDVSGTMSGYDQRIGRDAVVGMAMSQTRLNGWMNGLGDRARGNQAEAQMYAGLWRDGWFAFGSAGAGRFDRRTDRLLQLGLQVDGASALQRGNYLFADVEGGYRFALSGLDLTPYVGTQYASIRNDGFRELDASGFGLQANTWRNDRWQGYAGLRASHDWRLANGWRFGMEARGEFQQLLHGNDTVLASFTGVEQWSPVTGFGLARQGSLFGLGFTLDPTKLTHLRFDLSQRNSSLGNARTWMAMYERLF</sequence>
<feature type="active site" description="Charge relay system" evidence="6">
    <location>
        <position position="354"/>
    </location>
</feature>
<dbReference type="GO" id="GO:0004252">
    <property type="term" value="F:serine-type endopeptidase activity"/>
    <property type="evidence" value="ECO:0007669"/>
    <property type="project" value="UniProtKB-UniRule"/>
</dbReference>
<dbReference type="SUPFAM" id="SSF52743">
    <property type="entry name" value="Subtilisin-like"/>
    <property type="match status" value="1"/>
</dbReference>
<dbReference type="InterPro" id="IPR015500">
    <property type="entry name" value="Peptidase_S8_subtilisin-rel"/>
</dbReference>
<evidence type="ECO:0000256" key="1">
    <source>
        <dbReference type="ARBA" id="ARBA00011073"/>
    </source>
</evidence>
<feature type="chain" id="PRO_5014406011" evidence="8">
    <location>
        <begin position="24"/>
        <end position="978"/>
    </location>
</feature>
<feature type="compositionally biased region" description="Gly residues" evidence="7">
    <location>
        <begin position="197"/>
        <end position="208"/>
    </location>
</feature>
<dbReference type="SMART" id="SM00869">
    <property type="entry name" value="Autotransporter"/>
    <property type="match status" value="1"/>
</dbReference>
<evidence type="ECO:0000313" key="10">
    <source>
        <dbReference type="EMBL" id="PNS08325.1"/>
    </source>
</evidence>
<feature type="signal peptide" evidence="8">
    <location>
        <begin position="1"/>
        <end position="23"/>
    </location>
</feature>
<dbReference type="GO" id="GO:0006508">
    <property type="term" value="P:proteolysis"/>
    <property type="evidence" value="ECO:0007669"/>
    <property type="project" value="UniProtKB-KW"/>
</dbReference>
<dbReference type="Gene3D" id="3.40.50.200">
    <property type="entry name" value="Peptidase S8/S53 domain"/>
    <property type="match status" value="1"/>
</dbReference>
<dbReference type="PRINTS" id="PR00723">
    <property type="entry name" value="SUBTILISIN"/>
</dbReference>
<evidence type="ECO:0000256" key="8">
    <source>
        <dbReference type="SAM" id="SignalP"/>
    </source>
</evidence>
<dbReference type="PROSITE" id="PS51257">
    <property type="entry name" value="PROKAR_LIPOPROTEIN"/>
    <property type="match status" value="1"/>
</dbReference>
<organism evidence="10 11">
    <name type="scientific">Solilutibacter silvestris</name>
    <dbReference type="NCBI Taxonomy" id="1645665"/>
    <lineage>
        <taxon>Bacteria</taxon>
        <taxon>Pseudomonadati</taxon>
        <taxon>Pseudomonadota</taxon>
        <taxon>Gammaproteobacteria</taxon>
        <taxon>Lysobacterales</taxon>
        <taxon>Lysobacteraceae</taxon>
        <taxon>Solilutibacter</taxon>
    </lineage>
</organism>
<feature type="active site" description="Charge relay system" evidence="6">
    <location>
        <position position="103"/>
    </location>
</feature>
<dbReference type="AlphaFoldDB" id="A0A2K1PZW0"/>
<evidence type="ECO:0000313" key="11">
    <source>
        <dbReference type="Proteomes" id="UP000236220"/>
    </source>
</evidence>
<reference evidence="10 11" key="1">
    <citation type="submission" date="2017-08" db="EMBL/GenBank/DDBJ databases">
        <title>Lysobacter sylvestris genome.</title>
        <authorList>
            <person name="Zhang D.-C."/>
            <person name="Albuquerque L."/>
            <person name="Franca L."/>
            <person name="Froufe H.J.C."/>
            <person name="Barroso C."/>
            <person name="Egas C."/>
            <person name="Da Costa M."/>
            <person name="Margesin R."/>
        </authorList>
    </citation>
    <scope>NUCLEOTIDE SEQUENCE [LARGE SCALE GENOMIC DNA]</scope>
    <source>
        <strain evidence="10 11">AM20-91</strain>
    </source>
</reference>
<keyword evidence="5 6" id="KW-0720">Serine protease</keyword>
<keyword evidence="2 6" id="KW-0645">Protease</keyword>